<dbReference type="AlphaFoldDB" id="G8R8J0"/>
<gene>
    <name evidence="2" type="ordered locus">Oweho_0351</name>
</gene>
<dbReference type="Pfam" id="PF24880">
    <property type="entry name" value="DUF7738"/>
    <property type="match status" value="1"/>
</dbReference>
<dbReference type="OrthoDB" id="5701146at2"/>
<evidence type="ECO:0000313" key="3">
    <source>
        <dbReference type="Proteomes" id="UP000005631"/>
    </source>
</evidence>
<organism evidence="2 3">
    <name type="scientific">Owenweeksia hongkongensis (strain DSM 17368 / CIP 108786 / JCM 12287 / NRRL B-23963 / UST20020801)</name>
    <dbReference type="NCBI Taxonomy" id="926562"/>
    <lineage>
        <taxon>Bacteria</taxon>
        <taxon>Pseudomonadati</taxon>
        <taxon>Bacteroidota</taxon>
        <taxon>Flavobacteriia</taxon>
        <taxon>Flavobacteriales</taxon>
        <taxon>Owenweeksiaceae</taxon>
        <taxon>Owenweeksia</taxon>
    </lineage>
</organism>
<dbReference type="STRING" id="926562.Oweho_0351"/>
<protein>
    <recommendedName>
        <fullName evidence="1">DUF7738 domain-containing protein</fullName>
    </recommendedName>
</protein>
<dbReference type="HOGENOM" id="CLU_1729569_0_0_10"/>
<reference evidence="2 3" key="1">
    <citation type="journal article" date="2012" name="Stand. Genomic Sci.">
        <title>Genome sequence of the orange-pigmented seawater bacterium Owenweeksia hongkongensis type strain (UST20020801(T)).</title>
        <authorList>
            <person name="Riedel T."/>
            <person name="Held B."/>
            <person name="Nolan M."/>
            <person name="Lucas S."/>
            <person name="Lapidus A."/>
            <person name="Tice H."/>
            <person name="Del Rio T.G."/>
            <person name="Cheng J.F."/>
            <person name="Han C."/>
            <person name="Tapia R."/>
            <person name="Goodwin L.A."/>
            <person name="Pitluck S."/>
            <person name="Liolios K."/>
            <person name="Mavromatis K."/>
            <person name="Pagani I."/>
            <person name="Ivanova N."/>
            <person name="Mikhailova N."/>
            <person name="Pati A."/>
            <person name="Chen A."/>
            <person name="Palaniappan K."/>
            <person name="Rohde M."/>
            <person name="Tindall B.J."/>
            <person name="Detter J.C."/>
            <person name="Goker M."/>
            <person name="Woyke T."/>
            <person name="Bristow J."/>
            <person name="Eisen J.A."/>
            <person name="Markowitz V."/>
            <person name="Hugenholtz P."/>
            <person name="Klenk H.P."/>
            <person name="Kyrpides N.C."/>
        </authorList>
    </citation>
    <scope>NUCLEOTIDE SEQUENCE</scope>
    <source>
        <strain evidence="3">DSM 17368 / JCM 12287 / NRRL B-23963</strain>
    </source>
</reference>
<evidence type="ECO:0000313" key="2">
    <source>
        <dbReference type="EMBL" id="AEV31372.1"/>
    </source>
</evidence>
<dbReference type="Proteomes" id="UP000005631">
    <property type="component" value="Chromosome"/>
</dbReference>
<feature type="domain" description="DUF7738" evidence="1">
    <location>
        <begin position="10"/>
        <end position="70"/>
    </location>
</feature>
<sequence>MEIKPHVGFKDIKFGLSKSQIIDVLGEPDSEDTSNFEDGSSDIAMVYNELGVTLVFSSEDDFKLSSVTFYTSDATLMGEPFIGKSEEFLLETAKEKGIDDLFLDDDFEELEAKDYASEKLGLAFWVQQGVLDSITIFPEYDAQGEEIIWPS</sequence>
<dbReference type="eggNOG" id="ENOG5032VEB">
    <property type="taxonomic scope" value="Bacteria"/>
</dbReference>
<dbReference type="InterPro" id="IPR056640">
    <property type="entry name" value="DUF7738"/>
</dbReference>
<name>G8R8J0_OWEHD</name>
<proteinExistence type="predicted"/>
<dbReference type="RefSeq" id="WP_014200733.1">
    <property type="nucleotide sequence ID" value="NC_016599.1"/>
</dbReference>
<accession>G8R8J0</accession>
<keyword evidence="3" id="KW-1185">Reference proteome</keyword>
<dbReference type="KEGG" id="oho:Oweho_0351"/>
<evidence type="ECO:0000259" key="1">
    <source>
        <dbReference type="Pfam" id="PF24880"/>
    </source>
</evidence>
<dbReference type="EMBL" id="CP003156">
    <property type="protein sequence ID" value="AEV31372.1"/>
    <property type="molecule type" value="Genomic_DNA"/>
</dbReference>